<dbReference type="GO" id="GO:0003676">
    <property type="term" value="F:nucleic acid binding"/>
    <property type="evidence" value="ECO:0007669"/>
    <property type="project" value="InterPro"/>
</dbReference>
<proteinExistence type="predicted"/>
<dbReference type="GO" id="GO:0008270">
    <property type="term" value="F:zinc ion binding"/>
    <property type="evidence" value="ECO:0007669"/>
    <property type="project" value="UniProtKB-KW"/>
</dbReference>
<dbReference type="SUPFAM" id="SSF57756">
    <property type="entry name" value="Retrovirus zinc finger-like domains"/>
    <property type="match status" value="1"/>
</dbReference>
<evidence type="ECO:0000313" key="5">
    <source>
        <dbReference type="Proteomes" id="UP000828390"/>
    </source>
</evidence>
<feature type="region of interest" description="Disordered" evidence="2">
    <location>
        <begin position="125"/>
        <end position="173"/>
    </location>
</feature>
<reference evidence="4" key="2">
    <citation type="submission" date="2020-11" db="EMBL/GenBank/DDBJ databases">
        <authorList>
            <person name="McCartney M.A."/>
            <person name="Auch B."/>
            <person name="Kono T."/>
            <person name="Mallez S."/>
            <person name="Becker A."/>
            <person name="Gohl D.M."/>
            <person name="Silverstein K.A.T."/>
            <person name="Koren S."/>
            <person name="Bechman K.B."/>
            <person name="Herman A."/>
            <person name="Abrahante J.E."/>
            <person name="Garbe J."/>
        </authorList>
    </citation>
    <scope>NUCLEOTIDE SEQUENCE</scope>
    <source>
        <strain evidence="4">Duluth1</strain>
        <tissue evidence="4">Whole animal</tissue>
    </source>
</reference>
<name>A0A9D4EZY9_DREPO</name>
<dbReference type="Proteomes" id="UP000828390">
    <property type="component" value="Unassembled WGS sequence"/>
</dbReference>
<organism evidence="4 5">
    <name type="scientific">Dreissena polymorpha</name>
    <name type="common">Zebra mussel</name>
    <name type="synonym">Mytilus polymorpha</name>
    <dbReference type="NCBI Taxonomy" id="45954"/>
    <lineage>
        <taxon>Eukaryota</taxon>
        <taxon>Metazoa</taxon>
        <taxon>Spiralia</taxon>
        <taxon>Lophotrochozoa</taxon>
        <taxon>Mollusca</taxon>
        <taxon>Bivalvia</taxon>
        <taxon>Autobranchia</taxon>
        <taxon>Heteroconchia</taxon>
        <taxon>Euheterodonta</taxon>
        <taxon>Imparidentia</taxon>
        <taxon>Neoheterodontei</taxon>
        <taxon>Myida</taxon>
        <taxon>Dreissenoidea</taxon>
        <taxon>Dreissenidae</taxon>
        <taxon>Dreissena</taxon>
    </lineage>
</organism>
<dbReference type="AlphaFoldDB" id="A0A9D4EZY9"/>
<accession>A0A9D4EZY9</accession>
<feature type="domain" description="CCHC-type" evidence="3">
    <location>
        <begin position="105"/>
        <end position="118"/>
    </location>
</feature>
<keyword evidence="1" id="KW-0863">Zinc-finger</keyword>
<keyword evidence="1" id="KW-0479">Metal-binding</keyword>
<dbReference type="InterPro" id="IPR036875">
    <property type="entry name" value="Znf_CCHC_sf"/>
</dbReference>
<protein>
    <recommendedName>
        <fullName evidence="3">CCHC-type domain-containing protein</fullName>
    </recommendedName>
</protein>
<feature type="compositionally biased region" description="Acidic residues" evidence="2">
    <location>
        <begin position="24"/>
        <end position="35"/>
    </location>
</feature>
<comment type="caution">
    <text evidence="4">The sequence shown here is derived from an EMBL/GenBank/DDBJ whole genome shotgun (WGS) entry which is preliminary data.</text>
</comment>
<dbReference type="EMBL" id="JAIWYP010000008">
    <property type="protein sequence ID" value="KAH3786977.1"/>
    <property type="molecule type" value="Genomic_DNA"/>
</dbReference>
<keyword evidence="1" id="KW-0862">Zinc</keyword>
<evidence type="ECO:0000259" key="3">
    <source>
        <dbReference type="PROSITE" id="PS50158"/>
    </source>
</evidence>
<sequence>MIQTKIAWRSDRSNKHSLRTVATTEDELEDSDSEYQEPVNIIPFKQAESNSCQETHNPRHQHVNMDETRSQNELIAILLKRIEKLEEAQQTNDRKSSTFNRDVECFACHDKGHYARDCHKRTWGQPRKEQSALNMQGASLEPRGRSCEKQFKTVLGATKSEPRSARKRRMQPV</sequence>
<keyword evidence="5" id="KW-1185">Reference proteome</keyword>
<evidence type="ECO:0000256" key="2">
    <source>
        <dbReference type="SAM" id="MobiDB-lite"/>
    </source>
</evidence>
<evidence type="ECO:0000256" key="1">
    <source>
        <dbReference type="PROSITE-ProRule" id="PRU00047"/>
    </source>
</evidence>
<reference evidence="4" key="1">
    <citation type="journal article" date="2019" name="bioRxiv">
        <title>The Genome of the Zebra Mussel, Dreissena polymorpha: A Resource for Invasive Species Research.</title>
        <authorList>
            <person name="McCartney M.A."/>
            <person name="Auch B."/>
            <person name="Kono T."/>
            <person name="Mallez S."/>
            <person name="Zhang Y."/>
            <person name="Obille A."/>
            <person name="Becker A."/>
            <person name="Abrahante J.E."/>
            <person name="Garbe J."/>
            <person name="Badalamenti J.P."/>
            <person name="Herman A."/>
            <person name="Mangelson H."/>
            <person name="Liachko I."/>
            <person name="Sullivan S."/>
            <person name="Sone E.D."/>
            <person name="Koren S."/>
            <person name="Silverstein K.A.T."/>
            <person name="Beckman K.B."/>
            <person name="Gohl D.M."/>
        </authorList>
    </citation>
    <scope>NUCLEOTIDE SEQUENCE</scope>
    <source>
        <strain evidence="4">Duluth1</strain>
        <tissue evidence="4">Whole animal</tissue>
    </source>
</reference>
<gene>
    <name evidence="4" type="ORF">DPMN_165096</name>
</gene>
<dbReference type="PROSITE" id="PS50158">
    <property type="entry name" value="ZF_CCHC"/>
    <property type="match status" value="1"/>
</dbReference>
<dbReference type="Gene3D" id="4.10.60.10">
    <property type="entry name" value="Zinc finger, CCHC-type"/>
    <property type="match status" value="1"/>
</dbReference>
<dbReference type="InterPro" id="IPR001878">
    <property type="entry name" value="Znf_CCHC"/>
</dbReference>
<feature type="compositionally biased region" description="Basic and acidic residues" evidence="2">
    <location>
        <begin position="142"/>
        <end position="151"/>
    </location>
</feature>
<feature type="region of interest" description="Disordered" evidence="2">
    <location>
        <begin position="1"/>
        <end position="36"/>
    </location>
</feature>
<evidence type="ECO:0000313" key="4">
    <source>
        <dbReference type="EMBL" id="KAH3786977.1"/>
    </source>
</evidence>